<evidence type="ECO:0000313" key="1">
    <source>
        <dbReference type="EMBL" id="MDO6121692.1"/>
    </source>
</evidence>
<gene>
    <name evidence="1" type="ORF">GB928_010915</name>
</gene>
<evidence type="ECO:0000313" key="2">
    <source>
        <dbReference type="Proteomes" id="UP001177080"/>
    </source>
</evidence>
<proteinExistence type="predicted"/>
<organism evidence="1 2">
    <name type="scientific">Shinella curvata</name>
    <dbReference type="NCBI Taxonomy" id="1817964"/>
    <lineage>
        <taxon>Bacteria</taxon>
        <taxon>Pseudomonadati</taxon>
        <taxon>Pseudomonadota</taxon>
        <taxon>Alphaproteobacteria</taxon>
        <taxon>Hyphomicrobiales</taxon>
        <taxon>Rhizobiaceae</taxon>
        <taxon>Shinella</taxon>
    </lineage>
</organism>
<protein>
    <recommendedName>
        <fullName evidence="3">HEXXH motif-containing protein</fullName>
    </recommendedName>
</protein>
<accession>A0ABT8XD69</accession>
<dbReference type="EMBL" id="WHSC02000005">
    <property type="protein sequence ID" value="MDO6121692.1"/>
    <property type="molecule type" value="Genomic_DNA"/>
</dbReference>
<reference evidence="1" key="1">
    <citation type="submission" date="2022-04" db="EMBL/GenBank/DDBJ databases">
        <title>Shinella lacus sp. nov., a novel member of the genus Shinella from water.</title>
        <authorList>
            <person name="Deng Y."/>
        </authorList>
    </citation>
    <scope>NUCLEOTIDE SEQUENCE</scope>
    <source>
        <strain evidence="1">JCM 31239</strain>
    </source>
</reference>
<keyword evidence="2" id="KW-1185">Reference proteome</keyword>
<dbReference type="Proteomes" id="UP001177080">
    <property type="component" value="Unassembled WGS sequence"/>
</dbReference>
<evidence type="ECO:0008006" key="3">
    <source>
        <dbReference type="Google" id="ProtNLM"/>
    </source>
</evidence>
<dbReference type="RefSeq" id="WP_244762238.1">
    <property type="nucleotide sequence ID" value="NZ_JALJCJ010000005.1"/>
</dbReference>
<comment type="caution">
    <text evidence="1">The sequence shown here is derived from an EMBL/GenBank/DDBJ whole genome shotgun (WGS) entry which is preliminary data.</text>
</comment>
<name>A0ABT8XD69_9HYPH</name>
<sequence length="252" mass="27801">MIVVDESFDTKTSNNLGEWLDLHGLSEPRCCALLRAVEDDLTESLPSLPMATWPGPLDPNGAWQRALAAMLDYFPDRADSIARAYTATHKVRAAGDIRAPRAMTVADGGDGFPTVYFSFDGGAASQMAIAHEFAHALQVVASGGVFTPPVTREICAFVGEAALLQYLEAFSHPEYMAVVLVWRRDEYVYCHHYAAALKLALHKPTAKYSYEWNYPIARLLAREAKKNLSPDEVWRLFEGKEDLGGLMAALGY</sequence>